<sequence>MSLINTYDGVNLILSAMKQLFGSVTYIATQH</sequence>
<gene>
    <name evidence="1" type="ORF">SAMN05216189_1009151</name>
    <name evidence="2" type="ORF">SAMN06295949_106212</name>
</gene>
<organism evidence="1 4">
    <name type="scientific">Pseudomonas delhiensis</name>
    <dbReference type="NCBI Taxonomy" id="366289"/>
    <lineage>
        <taxon>Bacteria</taxon>
        <taxon>Pseudomonadati</taxon>
        <taxon>Pseudomonadota</taxon>
        <taxon>Gammaproteobacteria</taxon>
        <taxon>Pseudomonadales</taxon>
        <taxon>Pseudomonadaceae</taxon>
        <taxon>Pseudomonas</taxon>
    </lineage>
</organism>
<proteinExistence type="predicted"/>
<evidence type="ECO:0000313" key="1">
    <source>
        <dbReference type="EMBL" id="SDI85167.1"/>
    </source>
</evidence>
<accession>A0A239H9A2</accession>
<dbReference type="EMBL" id="FNEC01000009">
    <property type="protein sequence ID" value="SDI85167.1"/>
    <property type="molecule type" value="Genomic_DNA"/>
</dbReference>
<name>A0A239H9A2_9PSED</name>
<reference evidence="2 3" key="2">
    <citation type="submission" date="2017-06" db="EMBL/GenBank/DDBJ databases">
        <authorList>
            <person name="Varghese N."/>
            <person name="Submissions S."/>
        </authorList>
    </citation>
    <scope>NUCLEOTIDE SEQUENCE [LARGE SCALE GENOMIC DNA]</scope>
    <source>
        <strain evidence="2 3">RLD-1</strain>
    </source>
</reference>
<dbReference type="Proteomes" id="UP000199693">
    <property type="component" value="Unassembled WGS sequence"/>
</dbReference>
<dbReference type="EMBL" id="FZPC01000006">
    <property type="protein sequence ID" value="SNS76834.1"/>
    <property type="molecule type" value="Genomic_DNA"/>
</dbReference>
<protein>
    <submittedName>
        <fullName evidence="1">Uncharacterized protein</fullName>
    </submittedName>
</protein>
<evidence type="ECO:0000313" key="3">
    <source>
        <dbReference type="Proteomes" id="UP000198309"/>
    </source>
</evidence>
<reference evidence="1 4" key="1">
    <citation type="submission" date="2016-10" db="EMBL/GenBank/DDBJ databases">
        <authorList>
            <person name="de Groot N.N."/>
        </authorList>
    </citation>
    <scope>NUCLEOTIDE SEQUENCE [LARGE SCALE GENOMIC DNA]</scope>
    <source>
        <strain evidence="1 4">CCM 7361</strain>
    </source>
</reference>
<keyword evidence="3" id="KW-1185">Reference proteome</keyword>
<evidence type="ECO:0000313" key="4">
    <source>
        <dbReference type="Proteomes" id="UP000199693"/>
    </source>
</evidence>
<evidence type="ECO:0000313" key="2">
    <source>
        <dbReference type="EMBL" id="SNS76834.1"/>
    </source>
</evidence>
<dbReference type="AlphaFoldDB" id="A0A239H9A2"/>
<dbReference type="Proteomes" id="UP000198309">
    <property type="component" value="Unassembled WGS sequence"/>
</dbReference>